<protein>
    <recommendedName>
        <fullName evidence="4">3-isopropylmalate dehydratase</fullName>
    </recommendedName>
</protein>
<dbReference type="EMBL" id="FNFD01000004">
    <property type="protein sequence ID" value="SDK06811.1"/>
    <property type="molecule type" value="Genomic_DNA"/>
</dbReference>
<dbReference type="AlphaFoldDB" id="A0A1G8YVJ6"/>
<dbReference type="RefSeq" id="WP_084334249.1">
    <property type="nucleotide sequence ID" value="NZ_FNFD01000004.1"/>
</dbReference>
<keyword evidence="1" id="KW-0732">Signal</keyword>
<sequence length="141" mass="14943">MRLIHAVLPVLALAGCSSFPAAPDKVAPVPDDRLLAFQEADAGSGQLVVERDLGFLGGGCYVAVLVDKQVAARIHVGESASFHLPPGGHLVGIGPDKQDEGICAMARLNIHRAFQLQDGENVHFRIVSEANGGFDIRPVER</sequence>
<organism evidence="2 3">
    <name type="scientific">Pseudomonas indica</name>
    <dbReference type="NCBI Taxonomy" id="137658"/>
    <lineage>
        <taxon>Bacteria</taxon>
        <taxon>Pseudomonadati</taxon>
        <taxon>Pseudomonadota</taxon>
        <taxon>Gammaproteobacteria</taxon>
        <taxon>Pseudomonadales</taxon>
        <taxon>Pseudomonadaceae</taxon>
        <taxon>Pseudomonas</taxon>
    </lineage>
</organism>
<keyword evidence="3" id="KW-1185">Reference proteome</keyword>
<evidence type="ECO:0000256" key="1">
    <source>
        <dbReference type="SAM" id="SignalP"/>
    </source>
</evidence>
<dbReference type="STRING" id="137658.SAMN05216186_104120"/>
<reference evidence="2 3" key="1">
    <citation type="submission" date="2016-10" db="EMBL/GenBank/DDBJ databases">
        <authorList>
            <person name="de Groot N.N."/>
        </authorList>
    </citation>
    <scope>NUCLEOTIDE SEQUENCE [LARGE SCALE GENOMIC DNA]</scope>
    <source>
        <strain evidence="2 3">JCM 21544</strain>
    </source>
</reference>
<accession>A0A1G8YVJ6</accession>
<evidence type="ECO:0000313" key="2">
    <source>
        <dbReference type="EMBL" id="SDK06811.1"/>
    </source>
</evidence>
<feature type="chain" id="PRO_5011432708" description="3-isopropylmalate dehydratase" evidence="1">
    <location>
        <begin position="22"/>
        <end position="141"/>
    </location>
</feature>
<dbReference type="PROSITE" id="PS51257">
    <property type="entry name" value="PROKAR_LIPOPROTEIN"/>
    <property type="match status" value="1"/>
</dbReference>
<dbReference type="Proteomes" id="UP000198706">
    <property type="component" value="Unassembled WGS sequence"/>
</dbReference>
<feature type="signal peptide" evidence="1">
    <location>
        <begin position="1"/>
        <end position="21"/>
    </location>
</feature>
<name>A0A1G8YVJ6_9PSED</name>
<evidence type="ECO:0000313" key="3">
    <source>
        <dbReference type="Proteomes" id="UP000198706"/>
    </source>
</evidence>
<proteinExistence type="predicted"/>
<evidence type="ECO:0008006" key="4">
    <source>
        <dbReference type="Google" id="ProtNLM"/>
    </source>
</evidence>
<gene>
    <name evidence="2" type="ORF">SAMN05216186_104120</name>
</gene>